<proteinExistence type="predicted"/>
<feature type="domain" description="HTH cro/C1-type" evidence="1">
    <location>
        <begin position="15"/>
        <end position="69"/>
    </location>
</feature>
<dbReference type="CDD" id="cd00093">
    <property type="entry name" value="HTH_XRE"/>
    <property type="match status" value="1"/>
</dbReference>
<dbReference type="KEGG" id="lack:FLP15_00230"/>
<dbReference type="OrthoDB" id="581382at2"/>
<dbReference type="EMBL" id="CP041356">
    <property type="protein sequence ID" value="QDK69881.1"/>
    <property type="molecule type" value="Genomic_DNA"/>
</dbReference>
<dbReference type="InterPro" id="IPR001387">
    <property type="entry name" value="Cro/C1-type_HTH"/>
</dbReference>
<protein>
    <submittedName>
        <fullName evidence="2">Helix-turn-helix transcriptional regulator</fullName>
    </submittedName>
</protein>
<dbReference type="Pfam" id="PF01381">
    <property type="entry name" value="HTH_3"/>
    <property type="match status" value="1"/>
</dbReference>
<dbReference type="SUPFAM" id="SSF47413">
    <property type="entry name" value="lambda repressor-like DNA-binding domains"/>
    <property type="match status" value="1"/>
</dbReference>
<dbReference type="GO" id="GO:0003677">
    <property type="term" value="F:DNA binding"/>
    <property type="evidence" value="ECO:0007669"/>
    <property type="project" value="InterPro"/>
</dbReference>
<dbReference type="PROSITE" id="PS50943">
    <property type="entry name" value="HTH_CROC1"/>
    <property type="match status" value="1"/>
</dbReference>
<reference evidence="2 3" key="1">
    <citation type="submission" date="2019-07" db="EMBL/GenBank/DDBJ databases">
        <title>Genome sequencing of KACC 19320.</title>
        <authorList>
            <person name="Heo J."/>
            <person name="Kim S.-J."/>
            <person name="Kim J.-S."/>
            <person name="Hong S.-B."/>
            <person name="Kwon S.-W."/>
        </authorList>
    </citation>
    <scope>NUCLEOTIDE SEQUENCE [LARGE SCALE GENOMIC DNA]</scope>
    <source>
        <strain evidence="2 3">KACC 19320</strain>
    </source>
</reference>
<gene>
    <name evidence="2" type="ORF">FLP15_00230</name>
</gene>
<dbReference type="InterPro" id="IPR010982">
    <property type="entry name" value="Lambda_DNA-bd_dom_sf"/>
</dbReference>
<sequence>MKVFNELTNDYCDCLEKVRKWRGLTYKEIAEEIPMDEKSIRRIFHGETTAKIENLVCICLVLHLPYENIITSKSNHQRYHFALMYYHGNTLDETRRLLKLQGVTI</sequence>
<organism evidence="2 3">
    <name type="scientific">Lactococcus protaetiae</name>
    <dbReference type="NCBI Taxonomy" id="2592653"/>
    <lineage>
        <taxon>Bacteria</taxon>
        <taxon>Bacillati</taxon>
        <taxon>Bacillota</taxon>
        <taxon>Bacilli</taxon>
        <taxon>Lactobacillales</taxon>
        <taxon>Streptococcaceae</taxon>
        <taxon>Lactococcus</taxon>
    </lineage>
</organism>
<keyword evidence="3" id="KW-1185">Reference proteome</keyword>
<dbReference type="Proteomes" id="UP000315128">
    <property type="component" value="Chromosome"/>
</dbReference>
<dbReference type="AlphaFoldDB" id="A0A514Z5K6"/>
<evidence type="ECO:0000313" key="2">
    <source>
        <dbReference type="EMBL" id="QDK69881.1"/>
    </source>
</evidence>
<accession>A0A514Z5K6</accession>
<dbReference type="RefSeq" id="WP_142765548.1">
    <property type="nucleotide sequence ID" value="NZ_CP041356.1"/>
</dbReference>
<evidence type="ECO:0000313" key="3">
    <source>
        <dbReference type="Proteomes" id="UP000315128"/>
    </source>
</evidence>
<dbReference type="Gene3D" id="1.10.260.40">
    <property type="entry name" value="lambda repressor-like DNA-binding domains"/>
    <property type="match status" value="1"/>
</dbReference>
<evidence type="ECO:0000259" key="1">
    <source>
        <dbReference type="PROSITE" id="PS50943"/>
    </source>
</evidence>
<name>A0A514Z5K6_9LACT</name>